<organism evidence="1 2">
    <name type="scientific">Labeo rohita</name>
    <name type="common">Indian major carp</name>
    <name type="synonym">Cyprinus rohita</name>
    <dbReference type="NCBI Taxonomy" id="84645"/>
    <lineage>
        <taxon>Eukaryota</taxon>
        <taxon>Metazoa</taxon>
        <taxon>Chordata</taxon>
        <taxon>Craniata</taxon>
        <taxon>Vertebrata</taxon>
        <taxon>Euteleostomi</taxon>
        <taxon>Actinopterygii</taxon>
        <taxon>Neopterygii</taxon>
        <taxon>Teleostei</taxon>
        <taxon>Ostariophysi</taxon>
        <taxon>Cypriniformes</taxon>
        <taxon>Cyprinidae</taxon>
        <taxon>Labeoninae</taxon>
        <taxon>Labeonini</taxon>
        <taxon>Labeo</taxon>
    </lineage>
</organism>
<dbReference type="Proteomes" id="UP000830375">
    <property type="component" value="Unassembled WGS sequence"/>
</dbReference>
<protein>
    <submittedName>
        <fullName evidence="1">Histone deacetylase 4</fullName>
    </submittedName>
</protein>
<dbReference type="Gene3D" id="3.40.800.20">
    <property type="entry name" value="Histone deacetylase domain"/>
    <property type="match status" value="1"/>
</dbReference>
<proteinExistence type="predicted"/>
<keyword evidence="2" id="KW-1185">Reference proteome</keyword>
<sequence length="141" mass="15602">MQRRMLAVSSGPWPRWSLSCREGLPEHELDPIPDDVLQQRPNANAIHSMEKVLEIQSKYWRSLQRSASTLGYSLLEAQRCETEEAETVTAMASLSVANKHMGKRCSYSRDRGGAYGRGTSIVEGPLDCLGDPLGSEPLQGL</sequence>
<accession>A0ABQ8MFC2</accession>
<name>A0ABQ8MFC2_LABRO</name>
<dbReference type="InterPro" id="IPR037138">
    <property type="entry name" value="His_deacetylse_dom_sf"/>
</dbReference>
<reference evidence="1 2" key="1">
    <citation type="submission" date="2022-01" db="EMBL/GenBank/DDBJ databases">
        <title>A high-quality chromosome-level genome assembly of rohu carp, Labeo rohita.</title>
        <authorList>
            <person name="Arick M.A. II"/>
            <person name="Hsu C.-Y."/>
            <person name="Magbanua Z."/>
            <person name="Pechanova O."/>
            <person name="Grover C."/>
            <person name="Miller E."/>
            <person name="Thrash A."/>
            <person name="Ezzel L."/>
            <person name="Alam S."/>
            <person name="Benzie J."/>
            <person name="Hamilton M."/>
            <person name="Karsi A."/>
            <person name="Lawrence M.L."/>
            <person name="Peterson D.G."/>
        </authorList>
    </citation>
    <scope>NUCLEOTIDE SEQUENCE [LARGE SCALE GENOMIC DNA]</scope>
    <source>
        <strain evidence="2">BAU-BD-2019</strain>
        <tissue evidence="1">Blood</tissue>
    </source>
</reference>
<comment type="caution">
    <text evidence="1">The sequence shown here is derived from an EMBL/GenBank/DDBJ whole genome shotgun (WGS) entry which is preliminary data.</text>
</comment>
<evidence type="ECO:0000313" key="2">
    <source>
        <dbReference type="Proteomes" id="UP000830375"/>
    </source>
</evidence>
<gene>
    <name evidence="1" type="ORF">H4Q32_008546</name>
</gene>
<dbReference type="EMBL" id="JACTAM010000009">
    <property type="protein sequence ID" value="KAI2660866.1"/>
    <property type="molecule type" value="Genomic_DNA"/>
</dbReference>
<evidence type="ECO:0000313" key="1">
    <source>
        <dbReference type="EMBL" id="KAI2660866.1"/>
    </source>
</evidence>